<dbReference type="Pfam" id="PF06325">
    <property type="entry name" value="PrmA"/>
    <property type="match status" value="1"/>
</dbReference>
<dbReference type="FunFam" id="3.40.50.150:FF:000948">
    <property type="match status" value="1"/>
</dbReference>
<evidence type="ECO:0000256" key="2">
    <source>
        <dbReference type="ARBA" id="ARBA00011925"/>
    </source>
</evidence>
<evidence type="ECO:0000256" key="9">
    <source>
        <dbReference type="SAM" id="MobiDB-lite"/>
    </source>
</evidence>
<feature type="domain" description="Protein arginine N-methyltransferase 3-like C2H2 zinc finger" evidence="10">
    <location>
        <begin position="142"/>
        <end position="185"/>
    </location>
</feature>
<dbReference type="Proteomes" id="UP000000305">
    <property type="component" value="Unassembled WGS sequence"/>
</dbReference>
<feature type="compositionally biased region" description="Polar residues" evidence="9">
    <location>
        <begin position="13"/>
        <end position="32"/>
    </location>
</feature>
<dbReference type="SUPFAM" id="SSF57667">
    <property type="entry name" value="beta-beta-alpha zinc fingers"/>
    <property type="match status" value="1"/>
</dbReference>
<organism evidence="11 12">
    <name type="scientific">Daphnia pulex</name>
    <name type="common">Water flea</name>
    <dbReference type="NCBI Taxonomy" id="6669"/>
    <lineage>
        <taxon>Eukaryota</taxon>
        <taxon>Metazoa</taxon>
        <taxon>Ecdysozoa</taxon>
        <taxon>Arthropoda</taxon>
        <taxon>Crustacea</taxon>
        <taxon>Branchiopoda</taxon>
        <taxon>Diplostraca</taxon>
        <taxon>Cladocera</taxon>
        <taxon>Anomopoda</taxon>
        <taxon>Daphniidae</taxon>
        <taxon>Daphnia</taxon>
    </lineage>
</organism>
<dbReference type="STRING" id="6669.E9FR90"/>
<keyword evidence="8" id="KW-0175">Coiled coil</keyword>
<evidence type="ECO:0000256" key="4">
    <source>
        <dbReference type="ARBA" id="ARBA00022691"/>
    </source>
</evidence>
<feature type="region of interest" description="Disordered" evidence="9">
    <location>
        <begin position="1"/>
        <end position="101"/>
    </location>
</feature>
<dbReference type="SUPFAM" id="SSF53335">
    <property type="entry name" value="S-adenosyl-L-methionine-dependent methyltransferases"/>
    <property type="match status" value="1"/>
</dbReference>
<comment type="subcellular location">
    <subcellularLocation>
        <location evidence="1">Cytoplasm</location>
        <location evidence="1">Cytosol</location>
    </subcellularLocation>
</comment>
<name>E9FR90_DAPPU</name>
<comment type="catalytic activity">
    <reaction evidence="5">
        <text>L-arginyl-[protein] + 2 S-adenosyl-L-methionine = N(omega),N(omega)-dimethyl-L-arginyl-[protein] + 2 S-adenosyl-L-homocysteine + 2 H(+)</text>
        <dbReference type="Rhea" id="RHEA:48096"/>
        <dbReference type="Rhea" id="RHEA-COMP:10532"/>
        <dbReference type="Rhea" id="RHEA-COMP:11991"/>
        <dbReference type="ChEBI" id="CHEBI:15378"/>
        <dbReference type="ChEBI" id="CHEBI:29965"/>
        <dbReference type="ChEBI" id="CHEBI:57856"/>
        <dbReference type="ChEBI" id="CHEBI:59789"/>
        <dbReference type="ChEBI" id="CHEBI:61897"/>
        <dbReference type="EC" id="2.1.1.319"/>
    </reaction>
    <physiologicalReaction direction="left-to-right" evidence="5">
        <dbReference type="Rhea" id="RHEA:48097"/>
    </physiologicalReaction>
</comment>
<proteinExistence type="predicted"/>
<dbReference type="HOGENOM" id="CLU_677197_0_0_1"/>
<evidence type="ECO:0000313" key="12">
    <source>
        <dbReference type="Proteomes" id="UP000000305"/>
    </source>
</evidence>
<protein>
    <recommendedName>
        <fullName evidence="2">type I protein arginine methyltransferase</fullName>
        <ecNumber evidence="2">2.1.1.319</ecNumber>
    </recommendedName>
</protein>
<evidence type="ECO:0000256" key="6">
    <source>
        <dbReference type="ARBA" id="ARBA00049303"/>
    </source>
</evidence>
<dbReference type="InterPro" id="IPR025799">
    <property type="entry name" value="Arg_MeTrfase"/>
</dbReference>
<keyword evidence="3" id="KW-0963">Cytoplasm</keyword>
<dbReference type="GO" id="GO:0042054">
    <property type="term" value="F:histone methyltransferase activity"/>
    <property type="evidence" value="ECO:0000318"/>
    <property type="project" value="GO_Central"/>
</dbReference>
<dbReference type="GO" id="GO:0005634">
    <property type="term" value="C:nucleus"/>
    <property type="evidence" value="ECO:0000318"/>
    <property type="project" value="GO_Central"/>
</dbReference>
<sequence>MDPDGDLPVLLETSETNLPHQSFHESSTNVSVADSAAATMGSESFREFSDRGQISSNSSSDSDVSDEESFVESGCNSNKPSSNQDRFNESGMSSDEDWVEEPCADEPMHNIKCLFCCEILSNAHSVLEHCQTVHHFSLAALQKKHGMDQYSFIRLINFIRSCSATSREVMDMDMPIWEQDKFMMPVIEDDALLMYDFDGDGDIPKGSASEVVSTATSSDSDNLKVQTEGQMFSNFRVANAEGGHVTLSQSHFDDLHATLQRMQLVVDESNATLKQYQKDMESMRKAMKHMVMGDKQKEEEDLAALRCEEEDDEEDGYFSGYAHFSIHHDMLADKPRTDSYRDAIIKNSHMMKDKIVLDLGCGTGILSMFAVQAGASKVIGVDQSQIIFNAMAIIRENKMENKIKLVR</sequence>
<dbReference type="CDD" id="cd02440">
    <property type="entry name" value="AdoMet_MTases"/>
    <property type="match status" value="1"/>
</dbReference>
<dbReference type="OrthoDB" id="7848332at2759"/>
<keyword evidence="7" id="KW-0808">Transferase</keyword>
<evidence type="ECO:0000259" key="10">
    <source>
        <dbReference type="Pfam" id="PF21137"/>
    </source>
</evidence>
<dbReference type="PhylomeDB" id="E9FR90"/>
<dbReference type="GO" id="GO:0006355">
    <property type="term" value="P:regulation of DNA-templated transcription"/>
    <property type="evidence" value="ECO:0000318"/>
    <property type="project" value="GO_Central"/>
</dbReference>
<accession>E9FR90</accession>
<feature type="non-terminal residue" evidence="11">
    <location>
        <position position="407"/>
    </location>
</feature>
<evidence type="ECO:0000256" key="5">
    <source>
        <dbReference type="ARBA" id="ARBA00047384"/>
    </source>
</evidence>
<keyword evidence="12" id="KW-1185">Reference proteome</keyword>
<dbReference type="InParanoid" id="E9FR90"/>
<dbReference type="eggNOG" id="KOG1499">
    <property type="taxonomic scope" value="Eukaryota"/>
</dbReference>
<keyword evidence="7" id="KW-0489">Methyltransferase</keyword>
<evidence type="ECO:0000256" key="3">
    <source>
        <dbReference type="ARBA" id="ARBA00022490"/>
    </source>
</evidence>
<dbReference type="PROSITE" id="PS51678">
    <property type="entry name" value="SAM_MT_PRMT"/>
    <property type="match status" value="1"/>
</dbReference>
<dbReference type="GO" id="GO:0035242">
    <property type="term" value="F:protein-arginine omega-N asymmetric methyltransferase activity"/>
    <property type="evidence" value="ECO:0000318"/>
    <property type="project" value="GO_Central"/>
</dbReference>
<evidence type="ECO:0000313" key="11">
    <source>
        <dbReference type="EMBL" id="EFX90122.1"/>
    </source>
</evidence>
<dbReference type="GO" id="GO:0035241">
    <property type="term" value="F:protein-arginine omega-N monomethyltransferase activity"/>
    <property type="evidence" value="ECO:0000318"/>
    <property type="project" value="GO_Central"/>
</dbReference>
<evidence type="ECO:0000256" key="7">
    <source>
        <dbReference type="PROSITE-ProRule" id="PRU01015"/>
    </source>
</evidence>
<dbReference type="InterPro" id="IPR049482">
    <property type="entry name" value="ANM3-like_C2H2_Zf"/>
</dbReference>
<evidence type="ECO:0000256" key="8">
    <source>
        <dbReference type="SAM" id="Coils"/>
    </source>
</evidence>
<dbReference type="Pfam" id="PF21137">
    <property type="entry name" value="ANM3_C2H2_Zf"/>
    <property type="match status" value="1"/>
</dbReference>
<keyword evidence="4 7" id="KW-0949">S-adenosyl-L-methionine</keyword>
<dbReference type="PANTHER" id="PTHR11006">
    <property type="entry name" value="PROTEIN ARGININE N-METHYLTRANSFERASE"/>
    <property type="match status" value="1"/>
</dbReference>
<evidence type="ECO:0000256" key="1">
    <source>
        <dbReference type="ARBA" id="ARBA00004514"/>
    </source>
</evidence>
<dbReference type="GO" id="GO:0032259">
    <property type="term" value="P:methylation"/>
    <property type="evidence" value="ECO:0007669"/>
    <property type="project" value="UniProtKB-KW"/>
</dbReference>
<dbReference type="EC" id="2.1.1.319" evidence="2"/>
<gene>
    <name evidence="11" type="ORF">DAPPUDRAFT_220221</name>
</gene>
<dbReference type="GO" id="GO:0006338">
    <property type="term" value="P:chromatin remodeling"/>
    <property type="evidence" value="ECO:0000318"/>
    <property type="project" value="GO_Central"/>
</dbReference>
<dbReference type="PANTHER" id="PTHR11006:SF124">
    <property type="entry name" value="ARGININE METHYLTRANSFERASE 1-RELATED"/>
    <property type="match status" value="1"/>
</dbReference>
<comment type="catalytic activity">
    <reaction evidence="6">
        <text>L-arginyl-[protein] + S-adenosyl-L-methionine = N(omega)-methyl-L-arginyl-[protein] + S-adenosyl-L-homocysteine + H(+)</text>
        <dbReference type="Rhea" id="RHEA:48100"/>
        <dbReference type="Rhea" id="RHEA-COMP:10532"/>
        <dbReference type="Rhea" id="RHEA-COMP:11990"/>
        <dbReference type="ChEBI" id="CHEBI:15378"/>
        <dbReference type="ChEBI" id="CHEBI:29965"/>
        <dbReference type="ChEBI" id="CHEBI:57856"/>
        <dbReference type="ChEBI" id="CHEBI:59789"/>
        <dbReference type="ChEBI" id="CHEBI:65280"/>
    </reaction>
    <physiologicalReaction direction="left-to-right" evidence="6">
        <dbReference type="Rhea" id="RHEA:48101"/>
    </physiologicalReaction>
</comment>
<dbReference type="KEGG" id="dpx:DAPPUDRAFT_220221"/>
<dbReference type="Gene3D" id="3.40.50.150">
    <property type="entry name" value="Vaccinia Virus protein VP39"/>
    <property type="match status" value="1"/>
</dbReference>
<dbReference type="InterPro" id="IPR029063">
    <property type="entry name" value="SAM-dependent_MTases_sf"/>
</dbReference>
<feature type="compositionally biased region" description="Polar residues" evidence="9">
    <location>
        <begin position="74"/>
        <end position="93"/>
    </location>
</feature>
<dbReference type="GO" id="GO:0005829">
    <property type="term" value="C:cytosol"/>
    <property type="evidence" value="ECO:0007669"/>
    <property type="project" value="UniProtKB-SubCell"/>
</dbReference>
<dbReference type="AlphaFoldDB" id="E9FR90"/>
<feature type="coiled-coil region" evidence="8">
    <location>
        <begin position="259"/>
        <end position="315"/>
    </location>
</feature>
<dbReference type="EMBL" id="GL732523">
    <property type="protein sequence ID" value="EFX90122.1"/>
    <property type="molecule type" value="Genomic_DNA"/>
</dbReference>
<dbReference type="InterPro" id="IPR036236">
    <property type="entry name" value="Znf_C2H2_sf"/>
</dbReference>
<reference evidence="11 12" key="1">
    <citation type="journal article" date="2011" name="Science">
        <title>The ecoresponsive genome of Daphnia pulex.</title>
        <authorList>
            <person name="Colbourne J.K."/>
            <person name="Pfrender M.E."/>
            <person name="Gilbert D."/>
            <person name="Thomas W.K."/>
            <person name="Tucker A."/>
            <person name="Oakley T.H."/>
            <person name="Tokishita S."/>
            <person name="Aerts A."/>
            <person name="Arnold G.J."/>
            <person name="Basu M.K."/>
            <person name="Bauer D.J."/>
            <person name="Caceres C.E."/>
            <person name="Carmel L."/>
            <person name="Casola C."/>
            <person name="Choi J.H."/>
            <person name="Detter J.C."/>
            <person name="Dong Q."/>
            <person name="Dusheyko S."/>
            <person name="Eads B.D."/>
            <person name="Frohlich T."/>
            <person name="Geiler-Samerotte K.A."/>
            <person name="Gerlach D."/>
            <person name="Hatcher P."/>
            <person name="Jogdeo S."/>
            <person name="Krijgsveld J."/>
            <person name="Kriventseva E.V."/>
            <person name="Kultz D."/>
            <person name="Laforsch C."/>
            <person name="Lindquist E."/>
            <person name="Lopez J."/>
            <person name="Manak J.R."/>
            <person name="Muller J."/>
            <person name="Pangilinan J."/>
            <person name="Patwardhan R.P."/>
            <person name="Pitluck S."/>
            <person name="Pritham E.J."/>
            <person name="Rechtsteiner A."/>
            <person name="Rho M."/>
            <person name="Rogozin I.B."/>
            <person name="Sakarya O."/>
            <person name="Salamov A."/>
            <person name="Schaack S."/>
            <person name="Shapiro H."/>
            <person name="Shiga Y."/>
            <person name="Skalitzky C."/>
            <person name="Smith Z."/>
            <person name="Souvorov A."/>
            <person name="Sung W."/>
            <person name="Tang Z."/>
            <person name="Tsuchiya D."/>
            <person name="Tu H."/>
            <person name="Vos H."/>
            <person name="Wang M."/>
            <person name="Wolf Y.I."/>
            <person name="Yamagata H."/>
            <person name="Yamada T."/>
            <person name="Ye Y."/>
            <person name="Shaw J.R."/>
            <person name="Andrews J."/>
            <person name="Crease T.J."/>
            <person name="Tang H."/>
            <person name="Lucas S.M."/>
            <person name="Robertson H.M."/>
            <person name="Bork P."/>
            <person name="Koonin E.V."/>
            <person name="Zdobnov E.M."/>
            <person name="Grigoriev I.V."/>
            <person name="Lynch M."/>
            <person name="Boore J.L."/>
        </authorList>
    </citation>
    <scope>NUCLEOTIDE SEQUENCE [LARGE SCALE GENOMIC DNA]</scope>
</reference>